<keyword evidence="5" id="KW-0560">Oxidoreductase</keyword>
<dbReference type="PROSITE" id="PS51405">
    <property type="entry name" value="HEME_HALOPEROXIDASE"/>
    <property type="match status" value="1"/>
</dbReference>
<evidence type="ECO:0000256" key="4">
    <source>
        <dbReference type="ARBA" id="ARBA00022723"/>
    </source>
</evidence>
<dbReference type="GO" id="GO:0046872">
    <property type="term" value="F:metal ion binding"/>
    <property type="evidence" value="ECO:0007669"/>
    <property type="project" value="UniProtKB-KW"/>
</dbReference>
<evidence type="ECO:0000256" key="5">
    <source>
        <dbReference type="ARBA" id="ARBA00023002"/>
    </source>
</evidence>
<dbReference type="InterPro" id="IPR036851">
    <property type="entry name" value="Chloroperoxidase-like_sf"/>
</dbReference>
<evidence type="ECO:0000313" key="10">
    <source>
        <dbReference type="EMBL" id="KAJ7092392.1"/>
    </source>
</evidence>
<protein>
    <submittedName>
        <fullName evidence="10">Chloroperoxidase</fullName>
    </submittedName>
</protein>
<feature type="signal peptide" evidence="8">
    <location>
        <begin position="1"/>
        <end position="18"/>
    </location>
</feature>
<dbReference type="Gene3D" id="1.10.489.10">
    <property type="entry name" value="Chloroperoxidase-like"/>
    <property type="match status" value="1"/>
</dbReference>
<name>A0AAD6U9J3_9AGAR</name>
<keyword evidence="3" id="KW-0349">Heme</keyword>
<keyword evidence="6" id="KW-0408">Iron</keyword>
<comment type="caution">
    <text evidence="10">The sequence shown here is derived from an EMBL/GenBank/DDBJ whole genome shotgun (WGS) entry which is preliminary data.</text>
</comment>
<evidence type="ECO:0000256" key="2">
    <source>
        <dbReference type="ARBA" id="ARBA00022559"/>
    </source>
</evidence>
<evidence type="ECO:0000256" key="3">
    <source>
        <dbReference type="ARBA" id="ARBA00022617"/>
    </source>
</evidence>
<evidence type="ECO:0000256" key="1">
    <source>
        <dbReference type="ARBA" id="ARBA00001970"/>
    </source>
</evidence>
<dbReference type="EMBL" id="JARJCN010000018">
    <property type="protein sequence ID" value="KAJ7092392.1"/>
    <property type="molecule type" value="Genomic_DNA"/>
</dbReference>
<proteinExistence type="inferred from homology"/>
<dbReference type="PANTHER" id="PTHR33577:SF18">
    <property type="entry name" value="HEME HALOPEROXIDASE FAMILY PROFILE DOMAIN-CONTAINING PROTEIN"/>
    <property type="match status" value="1"/>
</dbReference>
<evidence type="ECO:0000256" key="7">
    <source>
        <dbReference type="ARBA" id="ARBA00025795"/>
    </source>
</evidence>
<evidence type="ECO:0000256" key="6">
    <source>
        <dbReference type="ARBA" id="ARBA00023004"/>
    </source>
</evidence>
<organism evidence="10 11">
    <name type="scientific">Mycena belliarum</name>
    <dbReference type="NCBI Taxonomy" id="1033014"/>
    <lineage>
        <taxon>Eukaryota</taxon>
        <taxon>Fungi</taxon>
        <taxon>Dikarya</taxon>
        <taxon>Basidiomycota</taxon>
        <taxon>Agaricomycotina</taxon>
        <taxon>Agaricomycetes</taxon>
        <taxon>Agaricomycetidae</taxon>
        <taxon>Agaricales</taxon>
        <taxon>Marasmiineae</taxon>
        <taxon>Mycenaceae</taxon>
        <taxon>Mycena</taxon>
    </lineage>
</organism>
<evidence type="ECO:0000313" key="11">
    <source>
        <dbReference type="Proteomes" id="UP001222325"/>
    </source>
</evidence>
<feature type="chain" id="PRO_5042060552" evidence="8">
    <location>
        <begin position="19"/>
        <end position="280"/>
    </location>
</feature>
<dbReference type="InterPro" id="IPR000028">
    <property type="entry name" value="Chloroperoxidase"/>
</dbReference>
<keyword evidence="2" id="KW-0575">Peroxidase</keyword>
<dbReference type="Pfam" id="PF01328">
    <property type="entry name" value="Peroxidase_2"/>
    <property type="match status" value="1"/>
</dbReference>
<dbReference type="SUPFAM" id="SSF47571">
    <property type="entry name" value="Cloroperoxidase"/>
    <property type="match status" value="1"/>
</dbReference>
<keyword evidence="11" id="KW-1185">Reference proteome</keyword>
<dbReference type="GO" id="GO:0004601">
    <property type="term" value="F:peroxidase activity"/>
    <property type="evidence" value="ECO:0007669"/>
    <property type="project" value="UniProtKB-KW"/>
</dbReference>
<accession>A0AAD6U9J3</accession>
<gene>
    <name evidence="10" type="ORF">B0H15DRAFT_833746</name>
</gene>
<feature type="domain" description="Heme haloperoxidase family profile" evidence="9">
    <location>
        <begin position="49"/>
        <end position="259"/>
    </location>
</feature>
<comment type="similarity">
    <text evidence="7">Belongs to the chloroperoxidase family.</text>
</comment>
<evidence type="ECO:0000259" key="9">
    <source>
        <dbReference type="PROSITE" id="PS51405"/>
    </source>
</evidence>
<keyword evidence="4" id="KW-0479">Metal-binding</keyword>
<comment type="cofactor">
    <cofactor evidence="1">
        <name>heme b</name>
        <dbReference type="ChEBI" id="CHEBI:60344"/>
    </cofactor>
</comment>
<dbReference type="AlphaFoldDB" id="A0AAD6U9J3"/>
<sequence length="280" mass="30806">MPLLESAAKLFRLVYILCWDLSLTLVNLVTPSLKPGRIVPHESPGAGGKWPEFVPPKEGDSRCACPMLNALANHGILPHDGRNIRFTELTQTVRTSYNFASTFCVFVPRYAADLLLKNYKTDTFDLAELSQHNGIEHDASLTRQDAEYDPDQSRVHLPFVNALLACASGKDRAGHVRLTPADVSRYSSTRRAAARATNPAFTLSRTHKMFGSSNSSTLLTILGGRVADVEVFLKEERIPAGWEPRAAHRMGLTMLAFQRTVLKVECAIDEGAVLSEGDAE</sequence>
<dbReference type="Proteomes" id="UP001222325">
    <property type="component" value="Unassembled WGS sequence"/>
</dbReference>
<dbReference type="PANTHER" id="PTHR33577">
    <property type="entry name" value="STERIGMATOCYSTIN BIOSYNTHESIS PEROXIDASE STCC-RELATED"/>
    <property type="match status" value="1"/>
</dbReference>
<reference evidence="10" key="1">
    <citation type="submission" date="2023-03" db="EMBL/GenBank/DDBJ databases">
        <title>Massive genome expansion in bonnet fungi (Mycena s.s.) driven by repeated elements and novel gene families across ecological guilds.</title>
        <authorList>
            <consortium name="Lawrence Berkeley National Laboratory"/>
            <person name="Harder C.B."/>
            <person name="Miyauchi S."/>
            <person name="Viragh M."/>
            <person name="Kuo A."/>
            <person name="Thoen E."/>
            <person name="Andreopoulos B."/>
            <person name="Lu D."/>
            <person name="Skrede I."/>
            <person name="Drula E."/>
            <person name="Henrissat B."/>
            <person name="Morin E."/>
            <person name="Kohler A."/>
            <person name="Barry K."/>
            <person name="LaButti K."/>
            <person name="Morin E."/>
            <person name="Salamov A."/>
            <person name="Lipzen A."/>
            <person name="Mereny Z."/>
            <person name="Hegedus B."/>
            <person name="Baldrian P."/>
            <person name="Stursova M."/>
            <person name="Weitz H."/>
            <person name="Taylor A."/>
            <person name="Grigoriev I.V."/>
            <person name="Nagy L.G."/>
            <person name="Martin F."/>
            <person name="Kauserud H."/>
        </authorList>
    </citation>
    <scope>NUCLEOTIDE SEQUENCE</scope>
    <source>
        <strain evidence="10">CBHHK173m</strain>
    </source>
</reference>
<keyword evidence="8" id="KW-0732">Signal</keyword>
<evidence type="ECO:0000256" key="8">
    <source>
        <dbReference type="SAM" id="SignalP"/>
    </source>
</evidence>